<evidence type="ECO:0000256" key="3">
    <source>
        <dbReference type="ARBA" id="ARBA00022679"/>
    </source>
</evidence>
<dbReference type="PROSITE" id="PS00606">
    <property type="entry name" value="KS3_1"/>
    <property type="match status" value="1"/>
</dbReference>
<name>A0A7W7VG81_9PSEU</name>
<dbReference type="RefSeq" id="WP_184813194.1">
    <property type="nucleotide sequence ID" value="NZ_JACHJQ010000005.1"/>
</dbReference>
<dbReference type="Gene3D" id="3.30.70.3290">
    <property type="match status" value="1"/>
</dbReference>
<dbReference type="GO" id="GO:0004315">
    <property type="term" value="F:3-oxoacyl-[acyl-carrier-protein] synthase activity"/>
    <property type="evidence" value="ECO:0007669"/>
    <property type="project" value="InterPro"/>
</dbReference>
<dbReference type="InterPro" id="IPR014031">
    <property type="entry name" value="Ketoacyl_synth_C"/>
</dbReference>
<dbReference type="Proteomes" id="UP000520767">
    <property type="component" value="Unassembled WGS sequence"/>
</dbReference>
<accession>A0A7W7VG81</accession>
<feature type="domain" description="Carrier" evidence="4">
    <location>
        <begin position="876"/>
        <end position="951"/>
    </location>
</feature>
<dbReference type="InterPro" id="IPR036736">
    <property type="entry name" value="ACP-like_sf"/>
</dbReference>
<dbReference type="InterPro" id="IPR018201">
    <property type="entry name" value="Ketoacyl_synth_AS"/>
</dbReference>
<dbReference type="PROSITE" id="PS52004">
    <property type="entry name" value="KS3_2"/>
    <property type="match status" value="1"/>
</dbReference>
<evidence type="ECO:0000256" key="2">
    <source>
        <dbReference type="ARBA" id="ARBA00022553"/>
    </source>
</evidence>
<dbReference type="GO" id="GO:0004312">
    <property type="term" value="F:fatty acid synthase activity"/>
    <property type="evidence" value="ECO:0007669"/>
    <property type="project" value="TreeGrafter"/>
</dbReference>
<dbReference type="Gene3D" id="3.40.47.10">
    <property type="match status" value="1"/>
</dbReference>
<dbReference type="PROSITE" id="PS00012">
    <property type="entry name" value="PHOSPHOPANTETHEINE"/>
    <property type="match status" value="1"/>
</dbReference>
<dbReference type="SUPFAM" id="SSF52151">
    <property type="entry name" value="FabD/lysophospholipase-like"/>
    <property type="match status" value="1"/>
</dbReference>
<evidence type="ECO:0000313" key="6">
    <source>
        <dbReference type="EMBL" id="MBB4909162.1"/>
    </source>
</evidence>
<evidence type="ECO:0000259" key="5">
    <source>
        <dbReference type="PROSITE" id="PS52004"/>
    </source>
</evidence>
<dbReference type="GO" id="GO:0031177">
    <property type="term" value="F:phosphopantetheine binding"/>
    <property type="evidence" value="ECO:0007669"/>
    <property type="project" value="InterPro"/>
</dbReference>
<feature type="domain" description="Ketosynthase family 3 (KS3)" evidence="5">
    <location>
        <begin position="4"/>
        <end position="426"/>
    </location>
</feature>
<dbReference type="EMBL" id="JACHJQ010000005">
    <property type="protein sequence ID" value="MBB4909162.1"/>
    <property type="molecule type" value="Genomic_DNA"/>
</dbReference>
<sequence length="952" mass="98875">MTDSSDIAIVGMAGRWPGATTVEQLWSNISAGRVTITELTRGELVAAGVAEETLDDPAYVPARGTIADPDRFDADFFGIPPKEAAIMDPQHRLLLQTAWEALESANLTGDAPFGRVGVFAGAGFNYYLLNHVLARPEVVDTHGLLSVVLGNEKDHLAAKLAYRLDLGGPAVTVQTACSTSLVAVHLACQSLRSGDADVVLAGGACVAVPQQAGYTFEPKGITSPDGACRPFDAGAGGTVPGNGVALVAMKRLADATRDGDTVYAVIKGSAINNDGGAKVGYTAPGMAGQVDVLARAYAAAGVDPASVGYVEAHGTATEMGDAIELAALAEVFGAAAACSLGSVKANIGHLDAAAGVTGLIKAALALHFGQIPPLAALKQPRPELLDGSTPFTVDPAGRAWDDGRVRRAGVSSFGLGGTNAHVVLEEHTPARPAASDVDSREAVLTVSARTPEALRESADRLAEHLHDELDLHDVALTLQSHRRHFPHRLAVTAADVPAAVKALRKGRGRERLRRPKVVFLLPGQGAEAAGMSAEPYDRYPSFRADIDRGAEHLRDLTGIDLRDVLVGADPRNLVHRTDITQPALLLHSYAFGRLLMSWGVLPSALVGHSVGELAAACLAGELDLTDALRLVATRGRLMQEAPEGGMLVVMAARAEVEAHLGGDTGGGLDGDLDVAAVNAPDVTVVAGPVAALAALRARLDVAGITHRAMPATRAFHSRMMSGASDGLAAVPVTHQPRKIDVISSVTGAVLPRGQVRDAGYWPEQLRRPVDFLAAITTAAARGPVVFVEVGPGTALTGSARQIAADAATVAVQPRRSGARDVAAAAGTLWSLGVPVDWAAARGVRAARVTLPTYPFARTRHWLDAAPATPAAVPEAPAPDPVLDQVLTLWRSMLGDPDIDADTSFYAAGGESLLFIRMVSRVQRTFGVTVPVGDLASSPTPRTLAAQLTEARA</sequence>
<dbReference type="CDD" id="cd00833">
    <property type="entry name" value="PKS"/>
    <property type="match status" value="1"/>
</dbReference>
<dbReference type="Gene3D" id="1.10.1200.10">
    <property type="entry name" value="ACP-like"/>
    <property type="match status" value="1"/>
</dbReference>
<dbReference type="InterPro" id="IPR020841">
    <property type="entry name" value="PKS_Beta-ketoAc_synthase_dom"/>
</dbReference>
<reference evidence="6 7" key="1">
    <citation type="submission" date="2020-08" db="EMBL/GenBank/DDBJ databases">
        <title>Genomic Encyclopedia of Type Strains, Phase III (KMG-III): the genomes of soil and plant-associated and newly described type strains.</title>
        <authorList>
            <person name="Whitman W."/>
        </authorList>
    </citation>
    <scope>NUCLEOTIDE SEQUENCE [LARGE SCALE GENOMIC DNA]</scope>
    <source>
        <strain evidence="6 7">CECT 8960</strain>
    </source>
</reference>
<dbReference type="InterPro" id="IPR001227">
    <property type="entry name" value="Ac_transferase_dom_sf"/>
</dbReference>
<keyword evidence="2" id="KW-0597">Phosphoprotein</keyword>
<gene>
    <name evidence="6" type="ORF">FHR82_005415</name>
</gene>
<dbReference type="Pfam" id="PF16197">
    <property type="entry name" value="KAsynt_C_assoc"/>
    <property type="match status" value="1"/>
</dbReference>
<dbReference type="Pfam" id="PF00698">
    <property type="entry name" value="Acyl_transf_1"/>
    <property type="match status" value="1"/>
</dbReference>
<dbReference type="InterPro" id="IPR020806">
    <property type="entry name" value="PKS_PP-bd"/>
</dbReference>
<evidence type="ECO:0000313" key="7">
    <source>
        <dbReference type="Proteomes" id="UP000520767"/>
    </source>
</evidence>
<dbReference type="SMART" id="SM00823">
    <property type="entry name" value="PKS_PP"/>
    <property type="match status" value="1"/>
</dbReference>
<dbReference type="SUPFAM" id="SSF55048">
    <property type="entry name" value="Probable ACP-binding domain of malonyl-CoA ACP transacylase"/>
    <property type="match status" value="1"/>
</dbReference>
<dbReference type="Pfam" id="PF02801">
    <property type="entry name" value="Ketoacyl-synt_C"/>
    <property type="match status" value="1"/>
</dbReference>
<organism evidence="6 7">
    <name type="scientific">Actinophytocola algeriensis</name>
    <dbReference type="NCBI Taxonomy" id="1768010"/>
    <lineage>
        <taxon>Bacteria</taxon>
        <taxon>Bacillati</taxon>
        <taxon>Actinomycetota</taxon>
        <taxon>Actinomycetes</taxon>
        <taxon>Pseudonocardiales</taxon>
        <taxon>Pseudonocardiaceae</taxon>
    </lineage>
</organism>
<keyword evidence="7" id="KW-1185">Reference proteome</keyword>
<dbReference type="PROSITE" id="PS50075">
    <property type="entry name" value="CARRIER"/>
    <property type="match status" value="1"/>
</dbReference>
<dbReference type="Pfam" id="PF00109">
    <property type="entry name" value="ketoacyl-synt"/>
    <property type="match status" value="1"/>
</dbReference>
<dbReference type="InterPro" id="IPR032821">
    <property type="entry name" value="PKS_assoc"/>
</dbReference>
<dbReference type="InterPro" id="IPR014030">
    <property type="entry name" value="Ketoacyl_synth_N"/>
</dbReference>
<dbReference type="GO" id="GO:0005886">
    <property type="term" value="C:plasma membrane"/>
    <property type="evidence" value="ECO:0007669"/>
    <property type="project" value="TreeGrafter"/>
</dbReference>
<dbReference type="InterPro" id="IPR016036">
    <property type="entry name" value="Malonyl_transacylase_ACP-bd"/>
</dbReference>
<dbReference type="AlphaFoldDB" id="A0A7W7VG81"/>
<dbReference type="GO" id="GO:0006633">
    <property type="term" value="P:fatty acid biosynthetic process"/>
    <property type="evidence" value="ECO:0007669"/>
    <property type="project" value="InterPro"/>
</dbReference>
<dbReference type="SUPFAM" id="SSF47336">
    <property type="entry name" value="ACP-like"/>
    <property type="match status" value="1"/>
</dbReference>
<dbReference type="Pfam" id="PF00550">
    <property type="entry name" value="PP-binding"/>
    <property type="match status" value="1"/>
</dbReference>
<keyword evidence="3 6" id="KW-0808">Transferase</keyword>
<dbReference type="Gene3D" id="3.40.366.10">
    <property type="entry name" value="Malonyl-Coenzyme A Acyl Carrier Protein, domain 2"/>
    <property type="match status" value="1"/>
</dbReference>
<dbReference type="InterPro" id="IPR016035">
    <property type="entry name" value="Acyl_Trfase/lysoPLipase"/>
</dbReference>
<dbReference type="InterPro" id="IPR014043">
    <property type="entry name" value="Acyl_transferase_dom"/>
</dbReference>
<dbReference type="GO" id="GO:0005737">
    <property type="term" value="C:cytoplasm"/>
    <property type="evidence" value="ECO:0007669"/>
    <property type="project" value="TreeGrafter"/>
</dbReference>
<dbReference type="SUPFAM" id="SSF53901">
    <property type="entry name" value="Thiolase-like"/>
    <property type="match status" value="1"/>
</dbReference>
<evidence type="ECO:0000259" key="4">
    <source>
        <dbReference type="PROSITE" id="PS50075"/>
    </source>
</evidence>
<dbReference type="SMART" id="SM00825">
    <property type="entry name" value="PKS_KS"/>
    <property type="match status" value="1"/>
</dbReference>
<evidence type="ECO:0000256" key="1">
    <source>
        <dbReference type="ARBA" id="ARBA00022450"/>
    </source>
</evidence>
<dbReference type="InterPro" id="IPR050091">
    <property type="entry name" value="PKS_NRPS_Biosynth_Enz"/>
</dbReference>
<dbReference type="InterPro" id="IPR009081">
    <property type="entry name" value="PP-bd_ACP"/>
</dbReference>
<dbReference type="SMART" id="SM00827">
    <property type="entry name" value="PKS_AT"/>
    <property type="match status" value="1"/>
</dbReference>
<dbReference type="InterPro" id="IPR016039">
    <property type="entry name" value="Thiolase-like"/>
</dbReference>
<proteinExistence type="predicted"/>
<keyword evidence="1" id="KW-0596">Phosphopantetheine</keyword>
<dbReference type="PANTHER" id="PTHR43775">
    <property type="entry name" value="FATTY ACID SYNTHASE"/>
    <property type="match status" value="1"/>
</dbReference>
<dbReference type="InterPro" id="IPR006162">
    <property type="entry name" value="Ppantetheine_attach_site"/>
</dbReference>
<dbReference type="PANTHER" id="PTHR43775:SF37">
    <property type="entry name" value="SI:DKEY-61P9.11"/>
    <property type="match status" value="1"/>
</dbReference>
<dbReference type="GO" id="GO:0071770">
    <property type="term" value="P:DIM/DIP cell wall layer assembly"/>
    <property type="evidence" value="ECO:0007669"/>
    <property type="project" value="TreeGrafter"/>
</dbReference>
<protein>
    <submittedName>
        <fullName evidence="6">Acyl transferase domain-containing protein</fullName>
    </submittedName>
</protein>
<comment type="caution">
    <text evidence="6">The sequence shown here is derived from an EMBL/GenBank/DDBJ whole genome shotgun (WGS) entry which is preliminary data.</text>
</comment>